<sequence length="802" mass="90286">LISIFSCEHKPSGCTLPVEGEKNILITSALPYVNNVPHLGNIIGCVLSADTFSRFCELKGWRHLFICGTDEYGTATEMKALQEGLTPKQICDKYFEIHKSIYEWFNIKFDRFGRTTNPHQIELTQDIFMKLYANGFISSGSVDQLHCDECDRYLADRYVHGECPYCHYEDARGDQCDACSKLINAVELIKPRCYICDQTPTIKRSTHLFIQLDELSKAVDEHINNQLKESACHWSSNAESIAKSWIKLGLEKRCISRDLKWGVPVPLEEFKDKVFYVWFDAPVGYMSITKELLGDAWTSWWKNPKNVELYNFVGKDNVAFHAFMFPASQLGARDGYTVVNHLCATEYLNYEGTKFSKSRGVGVFGDMARDTGIEADIWRFYLLYLRPETQDTSFAWDDFALKVNSELLGNLGNFVNRALSFVASSFNGVIPEMELEEAELELLEEVAKHLADYDTLLSHIKLRDGISKILQISRRGNQYIQAMQPWVLVKGDAQQKKRAGTVMGVAANISYLLSILLYPYMPQTSDRIRQQCALPDLPMLTLDPISYLKIGHRIGKPEPLFAKMEKSLVEEFKRKFGGGGTESDTKRSAHKENNEKKKKKSTKVIEKDSNIANIKVNAKMSAKYPGHCAIDRIVLETVLWFSFTGAKSGDDSVDIGRLDLRVGRILEASRHPDADALYVEKVDLGEAQPRTVVSGLVRHMVDDGWLVDHNNLIDAMVMCASTPEKVEILDVDPSSQPGQTVTCPPFESRPDALLNPKKKVWETVAVDLTVATNGQASYKGHPLLVNGKTPVTAATLRNVPVK</sequence>
<dbReference type="PROSITE" id="PS50886">
    <property type="entry name" value="TRBD"/>
    <property type="match status" value="1"/>
</dbReference>
<comment type="subcellular location">
    <subcellularLocation>
        <location evidence="1">Cytoplasm</location>
    </subcellularLocation>
</comment>
<dbReference type="SUPFAM" id="SSF50249">
    <property type="entry name" value="Nucleic acid-binding proteins"/>
    <property type="match status" value="1"/>
</dbReference>
<dbReference type="PANTHER" id="PTHR45765:SF1">
    <property type="entry name" value="METHIONINE--TRNA LIGASE, CYTOPLASMIC"/>
    <property type="match status" value="1"/>
</dbReference>
<dbReference type="CDD" id="cd07957">
    <property type="entry name" value="Anticodon_Ia_Met"/>
    <property type="match status" value="1"/>
</dbReference>
<keyword evidence="9 16" id="KW-0067">ATP-binding</keyword>
<evidence type="ECO:0000256" key="8">
    <source>
        <dbReference type="ARBA" id="ARBA00022741"/>
    </source>
</evidence>
<dbReference type="GO" id="GO:0006431">
    <property type="term" value="P:methionyl-tRNA aminoacylation"/>
    <property type="evidence" value="ECO:0007669"/>
    <property type="project" value="InterPro"/>
</dbReference>
<dbReference type="FunFam" id="2.20.28.20:FF:000001">
    <property type="entry name" value="Methionine--tRNA ligase"/>
    <property type="match status" value="1"/>
</dbReference>
<protein>
    <recommendedName>
        <fullName evidence="4">Methionine--tRNA ligase, cytoplasmic</fullName>
        <ecNumber evidence="3">6.1.1.10</ecNumber>
    </recommendedName>
    <alternativeName>
        <fullName evidence="13">Methionyl-tRNA synthetase</fullName>
    </alternativeName>
</protein>
<dbReference type="InterPro" id="IPR029038">
    <property type="entry name" value="MetRS_Zn"/>
</dbReference>
<keyword evidence="5" id="KW-0963">Cytoplasm</keyword>
<evidence type="ECO:0000256" key="12">
    <source>
        <dbReference type="ARBA" id="ARBA00023146"/>
    </source>
</evidence>
<keyword evidence="7 16" id="KW-0436">Ligase</keyword>
<dbReference type="InterPro" id="IPR012340">
    <property type="entry name" value="NA-bd_OB-fold"/>
</dbReference>
<dbReference type="FunFam" id="1.10.730.10:FF:000031">
    <property type="entry name" value="Putative Methionyl-tRNA synthetase"/>
    <property type="match status" value="1"/>
</dbReference>
<organism evidence="19">
    <name type="scientific">Anisakis simplex</name>
    <name type="common">Herring worm</name>
    <dbReference type="NCBI Taxonomy" id="6269"/>
    <lineage>
        <taxon>Eukaryota</taxon>
        <taxon>Metazoa</taxon>
        <taxon>Ecdysozoa</taxon>
        <taxon>Nematoda</taxon>
        <taxon>Chromadorea</taxon>
        <taxon>Rhabditida</taxon>
        <taxon>Spirurina</taxon>
        <taxon>Ascaridomorpha</taxon>
        <taxon>Ascaridoidea</taxon>
        <taxon>Anisakidae</taxon>
        <taxon>Anisakis</taxon>
        <taxon>Anisakis simplex complex</taxon>
    </lineage>
</organism>
<dbReference type="EC" id="6.1.1.10" evidence="3"/>
<dbReference type="GO" id="GO:0000049">
    <property type="term" value="F:tRNA binding"/>
    <property type="evidence" value="ECO:0007669"/>
    <property type="project" value="UniProtKB-UniRule"/>
</dbReference>
<feature type="domain" description="TRNA-binding" evidence="18">
    <location>
        <begin position="654"/>
        <end position="769"/>
    </location>
</feature>
<evidence type="ECO:0000313" key="19">
    <source>
        <dbReference type="WBParaSite" id="ASIM_0000030901-mRNA-1"/>
    </source>
</evidence>
<keyword evidence="10 15" id="KW-0694">RNA-binding</keyword>
<keyword evidence="6 15" id="KW-0820">tRNA-binding</keyword>
<comment type="catalytic activity">
    <reaction evidence="14">
        <text>tRNA(Met) + L-methionine + ATP = L-methionyl-tRNA(Met) + AMP + diphosphate</text>
        <dbReference type="Rhea" id="RHEA:13481"/>
        <dbReference type="Rhea" id="RHEA-COMP:9667"/>
        <dbReference type="Rhea" id="RHEA-COMP:9698"/>
        <dbReference type="ChEBI" id="CHEBI:30616"/>
        <dbReference type="ChEBI" id="CHEBI:33019"/>
        <dbReference type="ChEBI" id="CHEBI:57844"/>
        <dbReference type="ChEBI" id="CHEBI:78442"/>
        <dbReference type="ChEBI" id="CHEBI:78530"/>
        <dbReference type="ChEBI" id="CHEBI:456215"/>
        <dbReference type="EC" id="6.1.1.10"/>
    </reaction>
</comment>
<dbReference type="NCBIfam" id="TIGR00398">
    <property type="entry name" value="metG"/>
    <property type="match status" value="1"/>
</dbReference>
<dbReference type="CDD" id="cd00814">
    <property type="entry name" value="MetRS_core"/>
    <property type="match status" value="1"/>
</dbReference>
<dbReference type="Pfam" id="PF01588">
    <property type="entry name" value="tRNA_bind"/>
    <property type="match status" value="1"/>
</dbReference>
<dbReference type="Gene3D" id="1.10.730.10">
    <property type="entry name" value="Isoleucyl-tRNA Synthetase, Domain 1"/>
    <property type="match status" value="1"/>
</dbReference>
<dbReference type="Gene3D" id="2.40.50.140">
    <property type="entry name" value="Nucleic acid-binding proteins"/>
    <property type="match status" value="2"/>
</dbReference>
<dbReference type="WBParaSite" id="ASIM_0000030901-mRNA-1">
    <property type="protein sequence ID" value="ASIM_0000030901-mRNA-1"/>
    <property type="gene ID" value="ASIM_0000030901"/>
</dbReference>
<evidence type="ECO:0000256" key="4">
    <source>
        <dbReference type="ARBA" id="ARBA00018335"/>
    </source>
</evidence>
<dbReference type="Gene3D" id="3.40.50.620">
    <property type="entry name" value="HUPs"/>
    <property type="match status" value="1"/>
</dbReference>
<dbReference type="GO" id="GO:0004825">
    <property type="term" value="F:methionine-tRNA ligase activity"/>
    <property type="evidence" value="ECO:0007669"/>
    <property type="project" value="UniProtKB-EC"/>
</dbReference>
<evidence type="ECO:0000256" key="14">
    <source>
        <dbReference type="ARBA" id="ARBA00047364"/>
    </source>
</evidence>
<evidence type="ECO:0000256" key="6">
    <source>
        <dbReference type="ARBA" id="ARBA00022555"/>
    </source>
</evidence>
<comment type="similarity">
    <text evidence="2 16">Belongs to the class-I aminoacyl-tRNA synthetase family.</text>
</comment>
<dbReference type="NCBIfam" id="NF001100">
    <property type="entry name" value="PRK00133.1"/>
    <property type="match status" value="1"/>
</dbReference>
<dbReference type="InterPro" id="IPR023458">
    <property type="entry name" value="Met-tRNA_ligase_1"/>
</dbReference>
<dbReference type="InterPro" id="IPR001412">
    <property type="entry name" value="aa-tRNA-synth_I_CS"/>
</dbReference>
<keyword evidence="11 16" id="KW-0648">Protein biosynthesis</keyword>
<dbReference type="SUPFAM" id="SSF57770">
    <property type="entry name" value="Methionyl-tRNA synthetase (MetRS), Zn-domain"/>
    <property type="match status" value="1"/>
</dbReference>
<keyword evidence="12 16" id="KW-0030">Aminoacyl-tRNA synthetase</keyword>
<evidence type="ECO:0000256" key="15">
    <source>
        <dbReference type="PROSITE-ProRule" id="PRU00209"/>
    </source>
</evidence>
<dbReference type="Pfam" id="PF09334">
    <property type="entry name" value="tRNA-synt_1g"/>
    <property type="match status" value="1"/>
</dbReference>
<dbReference type="Gene3D" id="2.20.28.20">
    <property type="entry name" value="Methionyl-tRNA synthetase, Zn-domain"/>
    <property type="match status" value="1"/>
</dbReference>
<evidence type="ECO:0000256" key="10">
    <source>
        <dbReference type="ARBA" id="ARBA00022884"/>
    </source>
</evidence>
<proteinExistence type="inferred from homology"/>
<evidence type="ECO:0000256" key="2">
    <source>
        <dbReference type="ARBA" id="ARBA00005594"/>
    </source>
</evidence>
<keyword evidence="8 16" id="KW-0547">Nucleotide-binding</keyword>
<dbReference type="GO" id="GO:0017101">
    <property type="term" value="C:aminoacyl-tRNA synthetase multienzyme complex"/>
    <property type="evidence" value="ECO:0007669"/>
    <property type="project" value="TreeGrafter"/>
</dbReference>
<feature type="compositionally biased region" description="Basic and acidic residues" evidence="17">
    <location>
        <begin position="583"/>
        <end position="595"/>
    </location>
</feature>
<evidence type="ECO:0000256" key="1">
    <source>
        <dbReference type="ARBA" id="ARBA00004496"/>
    </source>
</evidence>
<evidence type="ECO:0000256" key="9">
    <source>
        <dbReference type="ARBA" id="ARBA00022840"/>
    </source>
</evidence>
<dbReference type="PROSITE" id="PS00178">
    <property type="entry name" value="AA_TRNA_LIGASE_I"/>
    <property type="match status" value="1"/>
</dbReference>
<evidence type="ECO:0000259" key="18">
    <source>
        <dbReference type="PROSITE" id="PS50886"/>
    </source>
</evidence>
<dbReference type="PRINTS" id="PR01041">
    <property type="entry name" value="TRNASYNTHMET"/>
</dbReference>
<feature type="region of interest" description="Disordered" evidence="17">
    <location>
        <begin position="577"/>
        <end position="604"/>
    </location>
</feature>
<evidence type="ECO:0000256" key="11">
    <source>
        <dbReference type="ARBA" id="ARBA00022917"/>
    </source>
</evidence>
<dbReference type="InterPro" id="IPR014758">
    <property type="entry name" value="Met-tRNA_synth"/>
</dbReference>
<dbReference type="Pfam" id="PF19303">
    <property type="entry name" value="Anticodon_3"/>
    <property type="match status" value="1"/>
</dbReference>
<evidence type="ECO:0000256" key="13">
    <source>
        <dbReference type="ARBA" id="ARBA00030904"/>
    </source>
</evidence>
<accession>A0A0M3IYI7</accession>
<dbReference type="InterPro" id="IPR009080">
    <property type="entry name" value="tRNAsynth_Ia_anticodon-bd"/>
</dbReference>
<evidence type="ECO:0000256" key="5">
    <source>
        <dbReference type="ARBA" id="ARBA00022490"/>
    </source>
</evidence>
<dbReference type="SUPFAM" id="SSF47323">
    <property type="entry name" value="Anticodon-binding domain of a subclass of class I aminoacyl-tRNA synthetases"/>
    <property type="match status" value="1"/>
</dbReference>
<dbReference type="HAMAP" id="MF_00098">
    <property type="entry name" value="Met_tRNA_synth_type1"/>
    <property type="match status" value="1"/>
</dbReference>
<evidence type="ECO:0000256" key="3">
    <source>
        <dbReference type="ARBA" id="ARBA00012838"/>
    </source>
</evidence>
<dbReference type="InterPro" id="IPR041872">
    <property type="entry name" value="Anticodon_Met"/>
</dbReference>
<dbReference type="PANTHER" id="PTHR45765">
    <property type="entry name" value="METHIONINE--TRNA LIGASE"/>
    <property type="match status" value="1"/>
</dbReference>
<reference evidence="19" key="1">
    <citation type="submission" date="2017-02" db="UniProtKB">
        <authorList>
            <consortium name="WormBaseParasite"/>
        </authorList>
    </citation>
    <scope>IDENTIFICATION</scope>
</reference>
<dbReference type="GO" id="GO:0005524">
    <property type="term" value="F:ATP binding"/>
    <property type="evidence" value="ECO:0007669"/>
    <property type="project" value="UniProtKB-KW"/>
</dbReference>
<dbReference type="InterPro" id="IPR015413">
    <property type="entry name" value="Methionyl/Leucyl_tRNA_Synth"/>
</dbReference>
<dbReference type="SUPFAM" id="SSF52374">
    <property type="entry name" value="Nucleotidylyl transferase"/>
    <property type="match status" value="1"/>
</dbReference>
<evidence type="ECO:0000256" key="17">
    <source>
        <dbReference type="SAM" id="MobiDB-lite"/>
    </source>
</evidence>
<dbReference type="GO" id="GO:0005829">
    <property type="term" value="C:cytosol"/>
    <property type="evidence" value="ECO:0007669"/>
    <property type="project" value="TreeGrafter"/>
</dbReference>
<evidence type="ECO:0000256" key="16">
    <source>
        <dbReference type="RuleBase" id="RU363039"/>
    </source>
</evidence>
<dbReference type="InterPro" id="IPR002547">
    <property type="entry name" value="tRNA-bd_dom"/>
</dbReference>
<dbReference type="InterPro" id="IPR014729">
    <property type="entry name" value="Rossmann-like_a/b/a_fold"/>
</dbReference>
<name>A0A0M3IYI7_ANISI</name>
<dbReference type="InterPro" id="IPR033911">
    <property type="entry name" value="MetRS_core"/>
</dbReference>
<dbReference type="AlphaFoldDB" id="A0A0M3IYI7"/>
<evidence type="ECO:0000256" key="7">
    <source>
        <dbReference type="ARBA" id="ARBA00022598"/>
    </source>
</evidence>